<proteinExistence type="predicted"/>
<reference evidence="2" key="1">
    <citation type="submission" date="2022-06" db="EMBL/GenBank/DDBJ databases">
        <authorList>
            <consortium name="SYNGENTA / RWTH Aachen University"/>
        </authorList>
    </citation>
    <scope>NUCLEOTIDE SEQUENCE</scope>
</reference>
<name>A0AAV0AWI6_PHAPC</name>
<dbReference type="Proteomes" id="UP001153365">
    <property type="component" value="Unassembled WGS sequence"/>
</dbReference>
<comment type="caution">
    <text evidence="2">The sequence shown here is derived from an EMBL/GenBank/DDBJ whole genome shotgun (WGS) entry which is preliminary data.</text>
</comment>
<keyword evidence="3" id="KW-1185">Reference proteome</keyword>
<sequence length="346" mass="38770">MAFRNKWKLSLTFILRNNVLQQGYINHKVVAEDRGLPIALSSLSLMEIALFEINMPLLAPLFKASLPSFPFLNDFDKLFSTPLNLAFSLAAIFAHLAATELTLPPLSNLADVVNLFLGQAQLDNSTKDLEDRTCLEVCKTSEVARGIKEDDDSSLIKFHTKTNGDLNPSDEDLRDSHSALSGDLNNHKLAVDQLYRFILRPRSKVIDLNLKEEQSGTTDINLIKLDINRGADVLAKDCKNKMPSDVTTDERVKNLQKRAMKTMSVQRTNWNFENSSSNGTLPFPTTGNHNSGSSASPNVSIQQSILKGYLRKWTNMARAYSTRWLVLEKGKGNSNNNIFLFKIFYA</sequence>
<organism evidence="2 3">
    <name type="scientific">Phakopsora pachyrhizi</name>
    <name type="common">Asian soybean rust disease fungus</name>
    <dbReference type="NCBI Taxonomy" id="170000"/>
    <lineage>
        <taxon>Eukaryota</taxon>
        <taxon>Fungi</taxon>
        <taxon>Dikarya</taxon>
        <taxon>Basidiomycota</taxon>
        <taxon>Pucciniomycotina</taxon>
        <taxon>Pucciniomycetes</taxon>
        <taxon>Pucciniales</taxon>
        <taxon>Phakopsoraceae</taxon>
        <taxon>Phakopsora</taxon>
    </lineage>
</organism>
<evidence type="ECO:0000313" key="3">
    <source>
        <dbReference type="Proteomes" id="UP001153365"/>
    </source>
</evidence>
<evidence type="ECO:0000256" key="1">
    <source>
        <dbReference type="SAM" id="MobiDB-lite"/>
    </source>
</evidence>
<evidence type="ECO:0000313" key="2">
    <source>
        <dbReference type="EMBL" id="CAH7674557.1"/>
    </source>
</evidence>
<dbReference type="EMBL" id="CALTRL010002046">
    <property type="protein sequence ID" value="CAH7674557.1"/>
    <property type="molecule type" value="Genomic_DNA"/>
</dbReference>
<feature type="region of interest" description="Disordered" evidence="1">
    <location>
        <begin position="271"/>
        <end position="298"/>
    </location>
</feature>
<dbReference type="AlphaFoldDB" id="A0AAV0AWI6"/>
<accession>A0AAV0AWI6</accession>
<protein>
    <submittedName>
        <fullName evidence="2">Uncharacterized protein</fullName>
    </submittedName>
</protein>
<gene>
    <name evidence="2" type="ORF">PPACK8108_LOCUS9453</name>
</gene>